<organism evidence="2 3">
    <name type="scientific">Nepenthes gracilis</name>
    <name type="common">Slender pitcher plant</name>
    <dbReference type="NCBI Taxonomy" id="150966"/>
    <lineage>
        <taxon>Eukaryota</taxon>
        <taxon>Viridiplantae</taxon>
        <taxon>Streptophyta</taxon>
        <taxon>Embryophyta</taxon>
        <taxon>Tracheophyta</taxon>
        <taxon>Spermatophyta</taxon>
        <taxon>Magnoliopsida</taxon>
        <taxon>eudicotyledons</taxon>
        <taxon>Gunneridae</taxon>
        <taxon>Pentapetalae</taxon>
        <taxon>Caryophyllales</taxon>
        <taxon>Nepenthaceae</taxon>
        <taxon>Nepenthes</taxon>
    </lineage>
</organism>
<name>A0AAD3T7B3_NEPGR</name>
<comment type="caution">
    <text evidence="2">The sequence shown here is derived from an EMBL/GenBank/DDBJ whole genome shotgun (WGS) entry which is preliminary data.</text>
</comment>
<protein>
    <submittedName>
        <fullName evidence="2">Uncharacterized protein</fullName>
    </submittedName>
</protein>
<reference evidence="2" key="1">
    <citation type="submission" date="2023-05" db="EMBL/GenBank/DDBJ databases">
        <title>Nepenthes gracilis genome sequencing.</title>
        <authorList>
            <person name="Fukushima K."/>
        </authorList>
    </citation>
    <scope>NUCLEOTIDE SEQUENCE</scope>
    <source>
        <strain evidence="2">SING2019-196</strain>
    </source>
</reference>
<dbReference type="Proteomes" id="UP001279734">
    <property type="component" value="Unassembled WGS sequence"/>
</dbReference>
<evidence type="ECO:0000313" key="3">
    <source>
        <dbReference type="Proteomes" id="UP001279734"/>
    </source>
</evidence>
<dbReference type="EMBL" id="BSYO01000028">
    <property type="protein sequence ID" value="GMH24830.1"/>
    <property type="molecule type" value="Genomic_DNA"/>
</dbReference>
<gene>
    <name evidence="2" type="ORF">Nepgr_026673</name>
</gene>
<dbReference type="AlphaFoldDB" id="A0AAD3T7B3"/>
<sequence>MDPGYLASTSRTSKANQESNTSTRNILTSTKKKEEDRHMISSLHSKAIPNICNKSVGIKSIVLQRTKVGFPSKQPSGYHYYTAKTNQDRNERLAEEVGTCNTHPTTTFDNSVSITIGKTMTAAEKGFTAPPTSESALYCKFRTNLHSTIYSTIKTIRSQFPNMLRSAAGQYGQQGAATAKSKTALASRASSFSNSRCDFHENTHPKLPLLRQPCINHNRQHCDRSREGFTAPPTSVSALYSKIRTNLQPTIHSTIKNNRSQFQRQL</sequence>
<feature type="compositionally biased region" description="Polar residues" evidence="1">
    <location>
        <begin position="7"/>
        <end position="29"/>
    </location>
</feature>
<feature type="region of interest" description="Disordered" evidence="1">
    <location>
        <begin position="1"/>
        <end position="36"/>
    </location>
</feature>
<evidence type="ECO:0000313" key="2">
    <source>
        <dbReference type="EMBL" id="GMH24830.1"/>
    </source>
</evidence>
<proteinExistence type="predicted"/>
<keyword evidence="3" id="KW-1185">Reference proteome</keyword>
<accession>A0AAD3T7B3</accession>
<evidence type="ECO:0000256" key="1">
    <source>
        <dbReference type="SAM" id="MobiDB-lite"/>
    </source>
</evidence>